<feature type="transmembrane region" description="Helical" evidence="1">
    <location>
        <begin position="176"/>
        <end position="196"/>
    </location>
</feature>
<feature type="transmembrane region" description="Helical" evidence="1">
    <location>
        <begin position="139"/>
        <end position="164"/>
    </location>
</feature>
<gene>
    <name evidence="2" type="ORF">E7811_02775</name>
</gene>
<proteinExistence type="predicted"/>
<dbReference type="Pfam" id="PF13687">
    <property type="entry name" value="DUF4153"/>
    <property type="match status" value="1"/>
</dbReference>
<name>A0A4S3MS58_9RHOB</name>
<dbReference type="OrthoDB" id="7402611at2"/>
<keyword evidence="3" id="KW-1185">Reference proteome</keyword>
<organism evidence="2 3">
    <name type="scientific">Aliigemmobacter aestuarii</name>
    <dbReference type="NCBI Taxonomy" id="1445661"/>
    <lineage>
        <taxon>Bacteria</taxon>
        <taxon>Pseudomonadati</taxon>
        <taxon>Pseudomonadota</taxon>
        <taxon>Alphaproteobacteria</taxon>
        <taxon>Rhodobacterales</taxon>
        <taxon>Paracoccaceae</taxon>
        <taxon>Aliigemmobacter</taxon>
    </lineage>
</organism>
<dbReference type="EMBL" id="SSND01000001">
    <property type="protein sequence ID" value="THD84675.1"/>
    <property type="molecule type" value="Genomic_DNA"/>
</dbReference>
<feature type="transmembrane region" description="Helical" evidence="1">
    <location>
        <begin position="97"/>
        <end position="118"/>
    </location>
</feature>
<keyword evidence="1" id="KW-0812">Transmembrane</keyword>
<sequence>MQNELRQRWIMTALGLAAGLVIHALTEIMDRDLVGDRTGLGLLVLALTFFAGILAMTGPMGLRRALPAAAAIALAAAGLLAWGAGRFDAVADYLGTGLPVLSGAVLAFVPIPFAIAAAGRGWRHYPTLFTESWDAVVRYAAAAIFVGIVWAVIMLSDMLLQIVGLTVIGDLLDVEAVPYAITGAALGLGMGVVTELADLISPDLFLRLLRLLLPVVLLVMGVFLVALPMRGLSGLFGTLSATATLLTIAGVAATLVTTAIAQSAEDAAESPVLRTSARIMALILPVFTALAVWGIWLRVADYGWTPDRVLAAVIAALGLGYGLVYGIAAALGGPWMARIRQGNLAMALVVTAGAALILTPLLDPQAISARSQMARLDAGRITPDAFDFAALRRWGRAGKAAHDALVARAAEPGNEALAAAMNAVGQPVDEAVHLRTILSGTEVLPAARAAEAETVLAALDLSAKAQFSETCADRGADGKPVCMLAFADFRPDLPGDEALFLAHWPGRSGSLIGLVRDASGWRPADVHSTGPATGKDDPFAPRIGSDEVAAMIASLRQGLPAPEPAPLNRLKLGEWGLMLLP</sequence>
<evidence type="ECO:0000256" key="1">
    <source>
        <dbReference type="SAM" id="Phobius"/>
    </source>
</evidence>
<feature type="transmembrane region" description="Helical" evidence="1">
    <location>
        <begin position="279"/>
        <end position="297"/>
    </location>
</feature>
<dbReference type="AlphaFoldDB" id="A0A4S3MS58"/>
<protein>
    <submittedName>
        <fullName evidence="2">DUF4153 domain-containing protein</fullName>
    </submittedName>
</protein>
<feature type="transmembrane region" description="Helical" evidence="1">
    <location>
        <begin position="344"/>
        <end position="362"/>
    </location>
</feature>
<reference evidence="2 3" key="1">
    <citation type="submission" date="2019-04" db="EMBL/GenBank/DDBJ databases">
        <title>Draft genome sequence of Gemmobacter aestuarii sp. nov.</title>
        <authorList>
            <person name="Hameed A."/>
            <person name="Lin S.-Y."/>
            <person name="Shahina M."/>
            <person name="Lai W.-A."/>
            <person name="Young C.-C."/>
        </authorList>
    </citation>
    <scope>NUCLEOTIDE SEQUENCE [LARGE SCALE GENOMIC DNA]</scope>
    <source>
        <strain evidence="2 3">CC-PW-75</strain>
    </source>
</reference>
<feature type="transmembrane region" description="Helical" evidence="1">
    <location>
        <begin position="208"/>
        <end position="229"/>
    </location>
</feature>
<feature type="transmembrane region" description="Helical" evidence="1">
    <location>
        <begin position="235"/>
        <end position="258"/>
    </location>
</feature>
<feature type="transmembrane region" description="Helical" evidence="1">
    <location>
        <begin position="309"/>
        <end position="332"/>
    </location>
</feature>
<accession>A0A4S3MS58</accession>
<feature type="transmembrane region" description="Helical" evidence="1">
    <location>
        <begin position="65"/>
        <end position="85"/>
    </location>
</feature>
<dbReference type="RefSeq" id="WP_136393056.1">
    <property type="nucleotide sequence ID" value="NZ_SSND01000001.1"/>
</dbReference>
<keyword evidence="1" id="KW-0472">Membrane</keyword>
<dbReference type="Proteomes" id="UP000309450">
    <property type="component" value="Unassembled WGS sequence"/>
</dbReference>
<evidence type="ECO:0000313" key="3">
    <source>
        <dbReference type="Proteomes" id="UP000309450"/>
    </source>
</evidence>
<feature type="transmembrane region" description="Helical" evidence="1">
    <location>
        <begin position="40"/>
        <end position="58"/>
    </location>
</feature>
<evidence type="ECO:0000313" key="2">
    <source>
        <dbReference type="EMBL" id="THD84675.1"/>
    </source>
</evidence>
<keyword evidence="1" id="KW-1133">Transmembrane helix</keyword>
<dbReference type="InterPro" id="IPR025291">
    <property type="entry name" value="DUF4153"/>
</dbReference>
<comment type="caution">
    <text evidence="2">The sequence shown here is derived from an EMBL/GenBank/DDBJ whole genome shotgun (WGS) entry which is preliminary data.</text>
</comment>